<protein>
    <submittedName>
        <fullName evidence="2">Uncharacterized protein</fullName>
    </submittedName>
</protein>
<evidence type="ECO:0000256" key="1">
    <source>
        <dbReference type="SAM" id="Coils"/>
    </source>
</evidence>
<evidence type="ECO:0000313" key="3">
    <source>
        <dbReference type="Proteomes" id="UP000095591"/>
    </source>
</evidence>
<dbReference type="AlphaFoldDB" id="A0A173VGM8"/>
<dbReference type="InterPro" id="IPR010982">
    <property type="entry name" value="Lambda_DNA-bd_dom_sf"/>
</dbReference>
<organism evidence="2 3">
    <name type="scientific">Parabacteroides distasonis</name>
    <dbReference type="NCBI Taxonomy" id="823"/>
    <lineage>
        <taxon>Bacteria</taxon>
        <taxon>Pseudomonadati</taxon>
        <taxon>Bacteroidota</taxon>
        <taxon>Bacteroidia</taxon>
        <taxon>Bacteroidales</taxon>
        <taxon>Tannerellaceae</taxon>
        <taxon>Parabacteroides</taxon>
    </lineage>
</organism>
<feature type="coiled-coil region" evidence="1">
    <location>
        <begin position="99"/>
        <end position="126"/>
    </location>
</feature>
<dbReference type="SUPFAM" id="SSF47413">
    <property type="entry name" value="lambda repressor-like DNA-binding domains"/>
    <property type="match status" value="1"/>
</dbReference>
<sequence length="130" mass="14928">MENSIIQRIAEIITSKGFSENSFAKQIGSNQRTINQQLRGDRKLSLDTVCNVISSFGDISAEWLLRGEGNMNKSEEKNSDIHIMYETSRKQILLRDERIRDLEIELELANTRCEELKKEVLALKRIAKSS</sequence>
<dbReference type="EMBL" id="CYXP01000007">
    <property type="protein sequence ID" value="CUN26321.1"/>
    <property type="molecule type" value="Genomic_DNA"/>
</dbReference>
<evidence type="ECO:0000313" key="2">
    <source>
        <dbReference type="EMBL" id="CUN26321.1"/>
    </source>
</evidence>
<dbReference type="Proteomes" id="UP000095591">
    <property type="component" value="Unassembled WGS sequence"/>
</dbReference>
<name>A0A173VGM8_PARDI</name>
<proteinExistence type="predicted"/>
<dbReference type="GO" id="GO:0003677">
    <property type="term" value="F:DNA binding"/>
    <property type="evidence" value="ECO:0007669"/>
    <property type="project" value="InterPro"/>
</dbReference>
<dbReference type="Gene3D" id="1.10.260.40">
    <property type="entry name" value="lambda repressor-like DNA-binding domains"/>
    <property type="match status" value="1"/>
</dbReference>
<gene>
    <name evidence="2" type="ORF">ERS852429_03033</name>
</gene>
<reference evidence="2 3" key="1">
    <citation type="submission" date="2015-09" db="EMBL/GenBank/DDBJ databases">
        <authorList>
            <consortium name="Pathogen Informatics"/>
        </authorList>
    </citation>
    <scope>NUCLEOTIDE SEQUENCE [LARGE SCALE GENOMIC DNA]</scope>
    <source>
        <strain evidence="2 3">2789STDY5608872</strain>
    </source>
</reference>
<keyword evidence="1" id="KW-0175">Coiled coil</keyword>
<dbReference type="RefSeq" id="WP_057319751.1">
    <property type="nucleotide sequence ID" value="NZ_CYXP01000007.1"/>
</dbReference>
<accession>A0A173VGM8</accession>